<dbReference type="OrthoDB" id="1632915at2"/>
<comment type="caution">
    <text evidence="1">The sequence shown here is derived from an EMBL/GenBank/DDBJ whole genome shotgun (WGS) entry which is preliminary data.</text>
</comment>
<dbReference type="Pfam" id="PF16510">
    <property type="entry name" value="P22_portal"/>
    <property type="match status" value="1"/>
</dbReference>
<accession>A0A2T5U245</accession>
<dbReference type="InterPro" id="IPR032427">
    <property type="entry name" value="P22_portal"/>
</dbReference>
<dbReference type="RefSeq" id="WP_107955006.1">
    <property type="nucleotide sequence ID" value="NZ_QAYE01000007.1"/>
</dbReference>
<dbReference type="GeneID" id="91006907"/>
<protein>
    <recommendedName>
        <fullName evidence="3">Phage P22-like portal protein</fullName>
    </recommendedName>
</protein>
<name>A0A2T5U245_9SPHN</name>
<dbReference type="AlphaFoldDB" id="A0A2T5U245"/>
<dbReference type="Proteomes" id="UP000244013">
    <property type="component" value="Unassembled WGS sequence"/>
</dbReference>
<evidence type="ECO:0008006" key="3">
    <source>
        <dbReference type="Google" id="ProtNLM"/>
    </source>
</evidence>
<sequence length="625" mass="70238">MEIENDGYKPPKSSDELRRLVDQYLNITRENSVKVRRDRDYFDGHQISGNMRKELEERGQPIMPVNKIAPGLSGLMGIMDAGVADPECWPRSPKSQAAADIATKTLRYVTDRAKYKKSRRQTSEIFLIQGSCAAITQWDGRHITIERIRWEDFIHDPLSREHDFSDAKFFGIAKLLDTSDVRARFPDTYDDLQSPKGDFGDFFDDQSKARWWSSPKRDQLRVVDLYYLVIDQWHRCVFTDGGSLYAGPSEYRDDLGQSISPINAMSFEVDLRGDRYGAVRNMVPLQDAINSRNSKLLHLLNHRQTQQTDMYAPAANKDIARREAAKADGTIPFGWAPIQAPDLAQGQMLLLQQAHSDLDRMAPTPAVLGRLSGAAESGRKAQILQQAGYTELARAFGRFEEFEKTIFEKAWFVARDYLDQPTMIRITDNPRAMEWTQINEPILGPVMQPVMDSATGEPVIDPVTGQPMTRVAMGVTGYKNRIAELDLDIIISTVPSNATLEQEVFETIMETASSLGISPLDPNFDGLLAFMPIPNKRETQDRLKQIRAETEQANAPQAQQQAQVAEAAQQLQAQALQAKTAKDAAHAQKTTVEAQQIELENHHIIDRSVMNAAYGTPFNSGIPLN</sequence>
<organism evidence="1 2">
    <name type="scientific">Sphingomonas faeni</name>
    <dbReference type="NCBI Taxonomy" id="185950"/>
    <lineage>
        <taxon>Bacteria</taxon>
        <taxon>Pseudomonadati</taxon>
        <taxon>Pseudomonadota</taxon>
        <taxon>Alphaproteobacteria</taxon>
        <taxon>Sphingomonadales</taxon>
        <taxon>Sphingomonadaceae</taxon>
        <taxon>Sphingomonas</taxon>
    </lineage>
</organism>
<proteinExistence type="predicted"/>
<evidence type="ECO:0000313" key="2">
    <source>
        <dbReference type="Proteomes" id="UP000244013"/>
    </source>
</evidence>
<gene>
    <name evidence="1" type="ORF">C8J25_107279</name>
</gene>
<reference evidence="1 2" key="1">
    <citation type="submission" date="2018-04" db="EMBL/GenBank/DDBJ databases">
        <title>Genomic Encyclopedia of Type Strains, Phase III (KMG-III): the genomes of soil and plant-associated and newly described type strains.</title>
        <authorList>
            <person name="Whitman W."/>
        </authorList>
    </citation>
    <scope>NUCLEOTIDE SEQUENCE [LARGE SCALE GENOMIC DNA]</scope>
    <source>
        <strain evidence="1 2">MA-olki</strain>
    </source>
</reference>
<evidence type="ECO:0000313" key="1">
    <source>
        <dbReference type="EMBL" id="PTW45594.1"/>
    </source>
</evidence>
<dbReference type="EMBL" id="QAYE01000007">
    <property type="protein sequence ID" value="PTW45594.1"/>
    <property type="molecule type" value="Genomic_DNA"/>
</dbReference>